<dbReference type="HOGENOM" id="CLU_085290_0_0_4"/>
<keyword evidence="3" id="KW-1185">Reference proteome</keyword>
<reference evidence="2 3" key="1">
    <citation type="journal article" date="2005" name="Arch. Microbiol.">
        <title>The genome sequence of an anaerobic aromatic-degrading denitrifying bacterium, strain EbN1.</title>
        <authorList>
            <person name="Rabus R."/>
            <person name="Kube M."/>
            <person name="Heider J."/>
            <person name="Beck A."/>
            <person name="Heitmann K."/>
            <person name="Widdel F."/>
            <person name="Reinhardt R."/>
        </authorList>
    </citation>
    <scope>NUCLEOTIDE SEQUENCE [LARGE SCALE GENOMIC DNA]</scope>
    <source>
        <strain evidence="2 3">EbN1</strain>
        <plasmid evidence="3">Plasmid pAzo1</plasmid>
    </source>
</reference>
<dbReference type="InterPro" id="IPR007973">
    <property type="entry name" value="Pilus_assembly_TraE"/>
</dbReference>
<sequence>MKVPMLFRSLQAATAMVIVLTVGLVIAIAVGGIAVSRAMEQRERIILIPPYLDRQVQLGWSAASADYLKSFGMYFTTLAANVTPNNIDFVAQNLELFVDSRIFPDVRRTLKATAENPQFRGTGSSLVFQPNEILFEPETMKVFVGGTATHRDAAGRKTDTEMIYELGVEMRTGRPWITSIETYDGREMRTQKWRQQHPNFREEAGK</sequence>
<dbReference type="EMBL" id="CR555307">
    <property type="protein sequence ID" value="CAI10364.1"/>
    <property type="molecule type" value="Genomic_DNA"/>
</dbReference>
<dbReference type="OrthoDB" id="7405099at2"/>
<evidence type="ECO:0000313" key="2">
    <source>
        <dbReference type="EMBL" id="CAI10364.1"/>
    </source>
</evidence>
<name>Q5NX50_AROAE</name>
<accession>Q5NX50</accession>
<dbReference type="KEGG" id="eba:p1B162"/>
<gene>
    <name evidence="2" type="primary">traE</name>
    <name evidence="2" type="ORF">p1B162</name>
</gene>
<feature type="transmembrane region" description="Helical" evidence="1">
    <location>
        <begin position="12"/>
        <end position="35"/>
    </location>
</feature>
<dbReference type="AlphaFoldDB" id="Q5NX50"/>
<proteinExistence type="predicted"/>
<evidence type="ECO:0000256" key="1">
    <source>
        <dbReference type="SAM" id="Phobius"/>
    </source>
</evidence>
<protein>
    <submittedName>
        <fullName evidence="2">Sex pilus assembly protein</fullName>
    </submittedName>
</protein>
<keyword evidence="1" id="KW-0472">Membrane</keyword>
<dbReference type="Pfam" id="PF05309">
    <property type="entry name" value="TraE"/>
    <property type="match status" value="1"/>
</dbReference>
<keyword evidence="2" id="KW-0614">Plasmid</keyword>
<dbReference type="RefSeq" id="WP_011254813.1">
    <property type="nucleotide sequence ID" value="NC_006823.1"/>
</dbReference>
<organism evidence="2 3">
    <name type="scientific">Aromatoleum aromaticum (strain DSM 19018 / LMG 30748 / EbN1)</name>
    <name type="common">Azoarcus sp. (strain EbN1)</name>
    <dbReference type="NCBI Taxonomy" id="76114"/>
    <lineage>
        <taxon>Bacteria</taxon>
        <taxon>Pseudomonadati</taxon>
        <taxon>Pseudomonadota</taxon>
        <taxon>Betaproteobacteria</taxon>
        <taxon>Rhodocyclales</taxon>
        <taxon>Rhodocyclaceae</taxon>
        <taxon>Aromatoleum</taxon>
    </lineage>
</organism>
<evidence type="ECO:0000313" key="3">
    <source>
        <dbReference type="Proteomes" id="UP000006552"/>
    </source>
</evidence>
<geneLocation type="plasmid" evidence="3">
    <name>pAzo1</name>
</geneLocation>
<dbReference type="Proteomes" id="UP000006552">
    <property type="component" value="Plasmid 1"/>
</dbReference>
<keyword evidence="1" id="KW-0812">Transmembrane</keyword>
<keyword evidence="1" id="KW-1133">Transmembrane helix</keyword>